<dbReference type="EMBL" id="JARBHB010000002">
    <property type="protein sequence ID" value="KAJ8891959.1"/>
    <property type="molecule type" value="Genomic_DNA"/>
</dbReference>
<keyword evidence="2" id="KW-1185">Reference proteome</keyword>
<proteinExistence type="predicted"/>
<reference evidence="1 2" key="1">
    <citation type="submission" date="2023-02" db="EMBL/GenBank/DDBJ databases">
        <title>LHISI_Scaffold_Assembly.</title>
        <authorList>
            <person name="Stuart O.P."/>
            <person name="Cleave R."/>
            <person name="Magrath M.J.L."/>
            <person name="Mikheyev A.S."/>
        </authorList>
    </citation>
    <scope>NUCLEOTIDE SEQUENCE [LARGE SCALE GENOMIC DNA]</scope>
    <source>
        <strain evidence="1">Daus_M_001</strain>
        <tissue evidence="1">Leg muscle</tissue>
    </source>
</reference>
<sequence>MDGMFKFHYVKVDKTCDTSKHEQVTFCIQSVDENLTISEDFVGLYETPNLEGKTLFWYCEGHSCAHLCYEQENLKGCRSLLQICSRRPFKCILLRIYGDPLKKYNSSKISEKMKKIGLRPLCTTRWTMRASNIQQVLINYERLAESFETYSEDYSSDAASNCAG</sequence>
<comment type="caution">
    <text evidence="1">The sequence shown here is derived from an EMBL/GenBank/DDBJ whole genome shotgun (WGS) entry which is preliminary data.</text>
</comment>
<organism evidence="1 2">
    <name type="scientific">Dryococelus australis</name>
    <dbReference type="NCBI Taxonomy" id="614101"/>
    <lineage>
        <taxon>Eukaryota</taxon>
        <taxon>Metazoa</taxon>
        <taxon>Ecdysozoa</taxon>
        <taxon>Arthropoda</taxon>
        <taxon>Hexapoda</taxon>
        <taxon>Insecta</taxon>
        <taxon>Pterygota</taxon>
        <taxon>Neoptera</taxon>
        <taxon>Polyneoptera</taxon>
        <taxon>Phasmatodea</taxon>
        <taxon>Verophasmatodea</taxon>
        <taxon>Anareolatae</taxon>
        <taxon>Phasmatidae</taxon>
        <taxon>Eurycanthinae</taxon>
        <taxon>Dryococelus</taxon>
    </lineage>
</organism>
<evidence type="ECO:0000313" key="1">
    <source>
        <dbReference type="EMBL" id="KAJ8891959.1"/>
    </source>
</evidence>
<dbReference type="Proteomes" id="UP001159363">
    <property type="component" value="Chromosome 2"/>
</dbReference>
<gene>
    <name evidence="1" type="ORF">PR048_004524</name>
</gene>
<evidence type="ECO:0000313" key="2">
    <source>
        <dbReference type="Proteomes" id="UP001159363"/>
    </source>
</evidence>
<protein>
    <submittedName>
        <fullName evidence="1">Uncharacterized protein</fullName>
    </submittedName>
</protein>
<name>A0ABQ9I5P3_9NEOP</name>
<accession>A0ABQ9I5P3</accession>